<comment type="caution">
    <text evidence="2">The sequence shown here is derived from an EMBL/GenBank/DDBJ whole genome shotgun (WGS) entry which is preliminary data.</text>
</comment>
<dbReference type="PANTHER" id="PTHR45749:SF23">
    <property type="entry name" value="ZINC FINGER MYM-TYPE PROTEIN 1-LIKE"/>
    <property type="match status" value="1"/>
</dbReference>
<evidence type="ECO:0000313" key="3">
    <source>
        <dbReference type="Proteomes" id="UP001166093"/>
    </source>
</evidence>
<dbReference type="Proteomes" id="UP001166093">
    <property type="component" value="Unassembled WGS sequence"/>
</dbReference>
<dbReference type="PANTHER" id="PTHR45749">
    <property type="match status" value="1"/>
</dbReference>
<keyword evidence="3" id="KW-1185">Reference proteome</keyword>
<feature type="non-terminal residue" evidence="2">
    <location>
        <position position="290"/>
    </location>
</feature>
<evidence type="ECO:0000313" key="2">
    <source>
        <dbReference type="EMBL" id="MBN3274359.1"/>
    </source>
</evidence>
<proteinExistence type="predicted"/>
<sequence length="290" mass="33188">MLAIPTGVQLKVLNNSQQRIYKTQRRCLSKTLFPQTLKNGECMQREWLHYSPSTGNVYCFICHLFQEGTRSSAFIDSGFSDWKHANTRVEEHEVSCSHQNVVLTWIAHTQINGIDVALNELFGPPNNGNYLTYLNYLSYLSSTICEKFVVLMGQRVPAEIILQVQKAKYFSIVVDSTPDVSHTDQLTFVICYVSQEGQIYERFPKSTPHGFFCVIQSLFNFCSASPRNWKLIKDGLDPNENKRVETSLKRRRALIEEEMEGMGGMEEDLPDEELLENDLEEPQPSTSNGR</sequence>
<feature type="region of interest" description="Disordered" evidence="1">
    <location>
        <begin position="258"/>
        <end position="290"/>
    </location>
</feature>
<feature type="compositionally biased region" description="Acidic residues" evidence="1">
    <location>
        <begin position="258"/>
        <end position="281"/>
    </location>
</feature>
<dbReference type="EMBL" id="JAAWVQ010039007">
    <property type="protein sequence ID" value="MBN3274359.1"/>
    <property type="molecule type" value="Genomic_DNA"/>
</dbReference>
<accession>A0ABS2XJ94</accession>
<protein>
    <submittedName>
        <fullName evidence="2">ZMYM5 protein</fullName>
    </submittedName>
</protein>
<organism evidence="2 3">
    <name type="scientific">Polyodon spathula</name>
    <name type="common">North American paddlefish</name>
    <name type="synonym">Squalus spathula</name>
    <dbReference type="NCBI Taxonomy" id="7913"/>
    <lineage>
        <taxon>Eukaryota</taxon>
        <taxon>Metazoa</taxon>
        <taxon>Chordata</taxon>
        <taxon>Craniata</taxon>
        <taxon>Vertebrata</taxon>
        <taxon>Euteleostomi</taxon>
        <taxon>Actinopterygii</taxon>
        <taxon>Chondrostei</taxon>
        <taxon>Acipenseriformes</taxon>
        <taxon>Polyodontidae</taxon>
        <taxon>Polyodon</taxon>
    </lineage>
</organism>
<name>A0ABS2XJ94_POLSP</name>
<gene>
    <name evidence="2" type="primary">Zmym5_2</name>
    <name evidence="2" type="ORF">GTO93_0015182</name>
</gene>
<evidence type="ECO:0000256" key="1">
    <source>
        <dbReference type="SAM" id="MobiDB-lite"/>
    </source>
</evidence>
<reference evidence="2" key="1">
    <citation type="journal article" date="2021" name="Cell">
        <title>Tracing the genetic footprints of vertebrate landing in non-teleost ray-finned fishes.</title>
        <authorList>
            <person name="Bi X."/>
            <person name="Wang K."/>
            <person name="Yang L."/>
            <person name="Pan H."/>
            <person name="Jiang H."/>
            <person name="Wei Q."/>
            <person name="Fang M."/>
            <person name="Yu H."/>
            <person name="Zhu C."/>
            <person name="Cai Y."/>
            <person name="He Y."/>
            <person name="Gan X."/>
            <person name="Zeng H."/>
            <person name="Yu D."/>
            <person name="Zhu Y."/>
            <person name="Jiang H."/>
            <person name="Qiu Q."/>
            <person name="Yang H."/>
            <person name="Zhang Y.E."/>
            <person name="Wang W."/>
            <person name="Zhu M."/>
            <person name="He S."/>
            <person name="Zhang G."/>
        </authorList>
    </citation>
    <scope>NUCLEOTIDE SEQUENCE</scope>
    <source>
        <strain evidence="2">Pddl_001</strain>
    </source>
</reference>
<feature type="non-terminal residue" evidence="2">
    <location>
        <position position="1"/>
    </location>
</feature>